<dbReference type="InterPro" id="IPR013154">
    <property type="entry name" value="ADH-like_N"/>
</dbReference>
<dbReference type="OrthoDB" id="9770238at2"/>
<dbReference type="RefSeq" id="WP_038560624.1">
    <property type="nucleotide sequence ID" value="NZ_CP008876.1"/>
</dbReference>
<keyword evidence="3" id="KW-0560">Oxidoreductase</keyword>
<dbReference type="InterPro" id="IPR002328">
    <property type="entry name" value="ADH_Zn_CS"/>
</dbReference>
<dbReference type="Gene3D" id="3.90.180.10">
    <property type="entry name" value="Medium-chain alcohol dehydrogenases, catalytic domain"/>
    <property type="match status" value="1"/>
</dbReference>
<dbReference type="InterPro" id="IPR011032">
    <property type="entry name" value="GroES-like_sf"/>
</dbReference>
<dbReference type="Pfam" id="PF00107">
    <property type="entry name" value="ADH_zinc_N"/>
    <property type="match status" value="1"/>
</dbReference>
<dbReference type="InterPro" id="IPR036291">
    <property type="entry name" value="NAD(P)-bd_dom_sf"/>
</dbReference>
<organism evidence="6 7">
    <name type="scientific">Terribacillus saccharophilus</name>
    <dbReference type="NCBI Taxonomy" id="361277"/>
    <lineage>
        <taxon>Bacteria</taxon>
        <taxon>Bacillati</taxon>
        <taxon>Bacillota</taxon>
        <taxon>Bacilli</taxon>
        <taxon>Bacillales</taxon>
        <taxon>Bacillaceae</taxon>
        <taxon>Terribacillus</taxon>
    </lineage>
</organism>
<dbReference type="GeneID" id="34221033"/>
<dbReference type="CDD" id="cd08233">
    <property type="entry name" value="butanediol_DH_like"/>
    <property type="match status" value="1"/>
</dbReference>
<comment type="similarity">
    <text evidence="4">Belongs to the zinc-containing alcohol dehydrogenase family.</text>
</comment>
<sequence length="338" mass="36677">MKSLVYYGSKNVKVENITEPEVSKDTVKVKVKFAGICGTDLHEYLHKTFVTEDKMILGHEFTGEIVEVGDNVTKFKAGDRVAVEPIWGCGECDTCKTGNYNICPDMKSYGIHENGGFAEYVVVKEANVFTLPDTLSYELAALVEPLAVVLQAIRKSKFKIGDSVALFGAGPIGLLLSESLRAAGASKIFVAEVSEERRELALKMGADIVINPAEEDAVQIIKDNTNGGVDVSFDVAGVEATFNQSLDCIKPNGEFMIVSVFANPVNYHPTMQVVSEKKINSSLGYNNIFAQAIDLLAKGSLNVEPVITSIIALDNIVEDGFEKLIGDKNECKILVRPS</sequence>
<dbReference type="GO" id="GO:0016491">
    <property type="term" value="F:oxidoreductase activity"/>
    <property type="evidence" value="ECO:0007669"/>
    <property type="project" value="UniProtKB-KW"/>
</dbReference>
<evidence type="ECO:0000313" key="6">
    <source>
        <dbReference type="EMBL" id="AIF66528.1"/>
    </source>
</evidence>
<comment type="cofactor">
    <cofactor evidence="4">
        <name>Zn(2+)</name>
        <dbReference type="ChEBI" id="CHEBI:29105"/>
    </cofactor>
</comment>
<evidence type="ECO:0000256" key="1">
    <source>
        <dbReference type="ARBA" id="ARBA00022723"/>
    </source>
</evidence>
<dbReference type="GO" id="GO:0008270">
    <property type="term" value="F:zinc ion binding"/>
    <property type="evidence" value="ECO:0007669"/>
    <property type="project" value="InterPro"/>
</dbReference>
<dbReference type="PANTHER" id="PTHR43401">
    <property type="entry name" value="L-THREONINE 3-DEHYDROGENASE"/>
    <property type="match status" value="1"/>
</dbReference>
<proteinExistence type="inferred from homology"/>
<dbReference type="SUPFAM" id="SSF50129">
    <property type="entry name" value="GroES-like"/>
    <property type="match status" value="1"/>
</dbReference>
<dbReference type="SMART" id="SM00829">
    <property type="entry name" value="PKS_ER"/>
    <property type="match status" value="1"/>
</dbReference>
<dbReference type="InterPro" id="IPR050129">
    <property type="entry name" value="Zn_alcohol_dh"/>
</dbReference>
<dbReference type="Gene3D" id="3.40.50.720">
    <property type="entry name" value="NAD(P)-binding Rossmann-like Domain"/>
    <property type="match status" value="1"/>
</dbReference>
<accession>A0A075LPW9</accession>
<evidence type="ECO:0000256" key="2">
    <source>
        <dbReference type="ARBA" id="ARBA00022833"/>
    </source>
</evidence>
<dbReference type="KEGG" id="tap:GZ22_07690"/>
<dbReference type="EMBL" id="CP008876">
    <property type="protein sequence ID" value="AIF66528.1"/>
    <property type="molecule type" value="Genomic_DNA"/>
</dbReference>
<evidence type="ECO:0000313" key="7">
    <source>
        <dbReference type="Proteomes" id="UP000027980"/>
    </source>
</evidence>
<dbReference type="HOGENOM" id="CLU_026673_11_0_9"/>
<keyword evidence="2 4" id="KW-0862">Zinc</keyword>
<evidence type="ECO:0000256" key="4">
    <source>
        <dbReference type="RuleBase" id="RU361277"/>
    </source>
</evidence>
<keyword evidence="1 4" id="KW-0479">Metal-binding</keyword>
<dbReference type="InterPro" id="IPR013149">
    <property type="entry name" value="ADH-like_C"/>
</dbReference>
<dbReference type="InterPro" id="IPR020843">
    <property type="entry name" value="ER"/>
</dbReference>
<dbReference type="SUPFAM" id="SSF51735">
    <property type="entry name" value="NAD(P)-binding Rossmann-fold domains"/>
    <property type="match status" value="1"/>
</dbReference>
<dbReference type="Pfam" id="PF08240">
    <property type="entry name" value="ADH_N"/>
    <property type="match status" value="1"/>
</dbReference>
<dbReference type="Proteomes" id="UP000027980">
    <property type="component" value="Chromosome"/>
</dbReference>
<dbReference type="AlphaFoldDB" id="A0A075LPW9"/>
<evidence type="ECO:0000256" key="3">
    <source>
        <dbReference type="ARBA" id="ARBA00023002"/>
    </source>
</evidence>
<protein>
    <submittedName>
        <fullName evidence="6">Butanediol dehydrogenase</fullName>
    </submittedName>
</protein>
<evidence type="ECO:0000259" key="5">
    <source>
        <dbReference type="SMART" id="SM00829"/>
    </source>
</evidence>
<reference evidence="6 7" key="1">
    <citation type="submission" date="2014-07" db="EMBL/GenBank/DDBJ databases">
        <title>Complete genome sequence of a moderately halophilic bacterium Terribacillus aidingensis MP602, isolated from Cryptomeria fortunei in Tianmu mountain in China.</title>
        <authorList>
            <person name="Wang Y."/>
            <person name="Lu P."/>
            <person name="Zhang L."/>
        </authorList>
    </citation>
    <scope>NUCLEOTIDE SEQUENCE [LARGE SCALE GENOMIC DNA]</scope>
    <source>
        <strain evidence="6 7">MP602</strain>
    </source>
</reference>
<dbReference type="PANTHER" id="PTHR43401:SF2">
    <property type="entry name" value="L-THREONINE 3-DEHYDROGENASE"/>
    <property type="match status" value="1"/>
</dbReference>
<gene>
    <name evidence="6" type="ORF">GZ22_07690</name>
</gene>
<feature type="domain" description="Enoyl reductase (ER)" evidence="5">
    <location>
        <begin position="8"/>
        <end position="335"/>
    </location>
</feature>
<dbReference type="PROSITE" id="PS00059">
    <property type="entry name" value="ADH_ZINC"/>
    <property type="match status" value="1"/>
</dbReference>
<name>A0A075LPW9_9BACI</name>